<reference evidence="5" key="1">
    <citation type="submission" date="2021-01" db="EMBL/GenBank/DDBJ databases">
        <title>Genome sequence of Phenylobacterium sp. 20VBR1 isolated from a valley glaceir, Ny-Alesund, Svalbard.</title>
        <authorList>
            <person name="Thomas F.A."/>
            <person name="Krishnan K.P."/>
            <person name="Sinha R.K."/>
        </authorList>
    </citation>
    <scope>NUCLEOTIDE SEQUENCE</scope>
    <source>
        <strain evidence="5">20VBR1</strain>
    </source>
</reference>
<evidence type="ECO:0000256" key="3">
    <source>
        <dbReference type="ARBA" id="ARBA00023237"/>
    </source>
</evidence>
<dbReference type="Pfam" id="PF00593">
    <property type="entry name" value="TonB_dep_Rec_b-barrel"/>
    <property type="match status" value="1"/>
</dbReference>
<keyword evidence="5" id="KW-0675">Receptor</keyword>
<gene>
    <name evidence="5" type="ORF">JKL49_10850</name>
</gene>
<evidence type="ECO:0000313" key="5">
    <source>
        <dbReference type="EMBL" id="QQZ51457.1"/>
    </source>
</evidence>
<dbReference type="InterPro" id="IPR000531">
    <property type="entry name" value="Beta-barrel_TonB"/>
</dbReference>
<keyword evidence="2" id="KW-0472">Membrane</keyword>
<evidence type="ECO:0000259" key="4">
    <source>
        <dbReference type="Pfam" id="PF00593"/>
    </source>
</evidence>
<protein>
    <submittedName>
        <fullName evidence="5">TonB-dependent receptor</fullName>
    </submittedName>
</protein>
<dbReference type="EMBL" id="CP068570">
    <property type="protein sequence ID" value="QQZ51457.1"/>
    <property type="molecule type" value="Genomic_DNA"/>
</dbReference>
<dbReference type="GO" id="GO:0009279">
    <property type="term" value="C:cell outer membrane"/>
    <property type="evidence" value="ECO:0007669"/>
    <property type="project" value="UniProtKB-SubCell"/>
</dbReference>
<dbReference type="AlphaFoldDB" id="A0A974P5N7"/>
<evidence type="ECO:0000256" key="1">
    <source>
        <dbReference type="ARBA" id="ARBA00004442"/>
    </source>
</evidence>
<dbReference type="InterPro" id="IPR036942">
    <property type="entry name" value="Beta-barrel_TonB_sf"/>
</dbReference>
<comment type="subcellular location">
    <subcellularLocation>
        <location evidence="1">Cell outer membrane</location>
    </subcellularLocation>
</comment>
<keyword evidence="3" id="KW-0998">Cell outer membrane</keyword>
<dbReference type="SUPFAM" id="SSF56935">
    <property type="entry name" value="Porins"/>
    <property type="match status" value="1"/>
</dbReference>
<dbReference type="PANTHER" id="PTHR40980:SF3">
    <property type="entry name" value="TONB-DEPENDENT RECEPTOR-LIKE BETA-BARREL DOMAIN-CONTAINING PROTEIN"/>
    <property type="match status" value="1"/>
</dbReference>
<accession>A0A974P5N7</accession>
<dbReference type="PANTHER" id="PTHR40980">
    <property type="entry name" value="PLUG DOMAIN-CONTAINING PROTEIN"/>
    <property type="match status" value="1"/>
</dbReference>
<feature type="domain" description="TonB-dependent receptor-like beta-barrel" evidence="4">
    <location>
        <begin position="4"/>
        <end position="113"/>
    </location>
</feature>
<dbReference type="Gene3D" id="2.40.170.20">
    <property type="entry name" value="TonB-dependent receptor, beta-barrel domain"/>
    <property type="match status" value="1"/>
</dbReference>
<evidence type="ECO:0000256" key="2">
    <source>
        <dbReference type="ARBA" id="ARBA00023136"/>
    </source>
</evidence>
<sequence length="155" mass="16945">MRGDVGVRHAATTSMAAGFVGASYVSISRKYDDSLPALNLVLEPRQDLQIRLSVAKAMARPQLPFLTPGGTISNTARTLTIGNPLLEPVRATTYDLGLEWYPARAALVSVGVFARTCSPISRVQPRRWPMGRLAFPPACWRMATRLTRSSWSPSC</sequence>
<name>A0A974P5N7_9CAUL</name>
<proteinExistence type="predicted"/>
<organism evidence="5">
    <name type="scientific">Phenylobacterium glaciei</name>
    <dbReference type="NCBI Taxonomy" id="2803784"/>
    <lineage>
        <taxon>Bacteria</taxon>
        <taxon>Pseudomonadati</taxon>
        <taxon>Pseudomonadota</taxon>
        <taxon>Alphaproteobacteria</taxon>
        <taxon>Caulobacterales</taxon>
        <taxon>Caulobacteraceae</taxon>
        <taxon>Phenylobacterium</taxon>
    </lineage>
</organism>